<dbReference type="Proteomes" id="UP001139559">
    <property type="component" value="Unassembled WGS sequence"/>
</dbReference>
<dbReference type="InterPro" id="IPR011250">
    <property type="entry name" value="OMP/PagP_B-barrel"/>
</dbReference>
<protein>
    <submittedName>
        <fullName evidence="2">Porin family protein</fullName>
    </submittedName>
</protein>
<feature type="chain" id="PRO_5040776056" evidence="1">
    <location>
        <begin position="22"/>
        <end position="215"/>
    </location>
</feature>
<dbReference type="AlphaFoldDB" id="A0A9X2BJI3"/>
<accession>A0A9X2BJI3</accession>
<proteinExistence type="predicted"/>
<dbReference type="SUPFAM" id="SSF56925">
    <property type="entry name" value="OMPA-like"/>
    <property type="match status" value="1"/>
</dbReference>
<organism evidence="2 3">
    <name type="scientific">Vibrio amylolyticus</name>
    <dbReference type="NCBI Taxonomy" id="2847292"/>
    <lineage>
        <taxon>Bacteria</taxon>
        <taxon>Pseudomonadati</taxon>
        <taxon>Pseudomonadota</taxon>
        <taxon>Gammaproteobacteria</taxon>
        <taxon>Vibrionales</taxon>
        <taxon>Vibrionaceae</taxon>
        <taxon>Vibrio</taxon>
    </lineage>
</organism>
<reference evidence="2" key="1">
    <citation type="submission" date="2021-11" db="EMBL/GenBank/DDBJ databases">
        <title>Vibrio ZSDE26 sp. nov. and Vibrio ZSDZ34 sp. nov., isolated from coastal seawater in Qingdao.</title>
        <authorList>
            <person name="Zhang P."/>
        </authorList>
    </citation>
    <scope>NUCLEOTIDE SEQUENCE</scope>
    <source>
        <strain evidence="2">ZSDE26</strain>
    </source>
</reference>
<evidence type="ECO:0000313" key="2">
    <source>
        <dbReference type="EMBL" id="MCK6263497.1"/>
    </source>
</evidence>
<evidence type="ECO:0000256" key="1">
    <source>
        <dbReference type="SAM" id="SignalP"/>
    </source>
</evidence>
<comment type="caution">
    <text evidence="2">The sequence shown here is derived from an EMBL/GenBank/DDBJ whole genome shotgun (WGS) entry which is preliminary data.</text>
</comment>
<evidence type="ECO:0000313" key="3">
    <source>
        <dbReference type="Proteomes" id="UP001139559"/>
    </source>
</evidence>
<name>A0A9X2BJI3_9VIBR</name>
<sequence>MKPAAILTTALLASLSMPAMANKSQSSIAAGFVFTEVGSGGFEDYFGDLYNNEDLSKSMFGAYVNGQYSFDNPLFISASMEGVTRSSTSLESMDVQLGVALPLAANIEGYLTGGVDWVRPIRRTSNVDGEGNFGYHKPYDHGAVAEAGVHIDVNSVWSVNPAYSYSDVFDNGIHKAKIHNTFNIRGGFGIQASYEYVFSKNLGQSNFKGGVIYAF</sequence>
<keyword evidence="3" id="KW-1185">Reference proteome</keyword>
<feature type="signal peptide" evidence="1">
    <location>
        <begin position="1"/>
        <end position="21"/>
    </location>
</feature>
<gene>
    <name evidence="2" type="ORF">KP803_09455</name>
</gene>
<dbReference type="RefSeq" id="WP_248008581.1">
    <property type="nucleotide sequence ID" value="NZ_JAJHVV010000005.1"/>
</dbReference>
<keyword evidence="1" id="KW-0732">Signal</keyword>
<dbReference type="EMBL" id="JAJHVV010000005">
    <property type="protein sequence ID" value="MCK6263497.1"/>
    <property type="molecule type" value="Genomic_DNA"/>
</dbReference>